<dbReference type="SMART" id="SM00530">
    <property type="entry name" value="HTH_XRE"/>
    <property type="match status" value="1"/>
</dbReference>
<keyword evidence="3" id="KW-1185">Reference proteome</keyword>
<dbReference type="SUPFAM" id="SSF47413">
    <property type="entry name" value="lambda repressor-like DNA-binding domains"/>
    <property type="match status" value="1"/>
</dbReference>
<dbReference type="Proteomes" id="UP001324993">
    <property type="component" value="Chromosome"/>
</dbReference>
<dbReference type="CDD" id="cd00093">
    <property type="entry name" value="HTH_XRE"/>
    <property type="match status" value="1"/>
</dbReference>
<feature type="domain" description="HTH cro/C1-type" evidence="1">
    <location>
        <begin position="15"/>
        <end position="73"/>
    </location>
</feature>
<dbReference type="InterPro" id="IPR001387">
    <property type="entry name" value="Cro/C1-type_HTH"/>
</dbReference>
<accession>A0ABZ0RI92</accession>
<name>A0ABZ0RI92_9BACT</name>
<dbReference type="EMBL" id="CP138858">
    <property type="protein sequence ID" value="WPJ95925.1"/>
    <property type="molecule type" value="Genomic_DNA"/>
</dbReference>
<dbReference type="Pfam" id="PF01381">
    <property type="entry name" value="HTH_3"/>
    <property type="match status" value="1"/>
</dbReference>
<gene>
    <name evidence="2" type="ORF">SH580_21145</name>
</gene>
<reference evidence="2 3" key="1">
    <citation type="submission" date="2023-11" db="EMBL/GenBank/DDBJ databases">
        <title>Coraliomargarita sp. nov., isolated from marine algae.</title>
        <authorList>
            <person name="Lee J.K."/>
            <person name="Baek J.H."/>
            <person name="Kim J.M."/>
            <person name="Choi D.G."/>
            <person name="Jeon C.O."/>
        </authorList>
    </citation>
    <scope>NUCLEOTIDE SEQUENCE [LARGE SCALE GENOMIC DNA]</scope>
    <source>
        <strain evidence="2 3">J2-16</strain>
    </source>
</reference>
<dbReference type="PROSITE" id="PS50943">
    <property type="entry name" value="HTH_CROC1"/>
    <property type="match status" value="1"/>
</dbReference>
<evidence type="ECO:0000259" key="1">
    <source>
        <dbReference type="PROSITE" id="PS50943"/>
    </source>
</evidence>
<evidence type="ECO:0000313" key="2">
    <source>
        <dbReference type="EMBL" id="WPJ95925.1"/>
    </source>
</evidence>
<dbReference type="InterPro" id="IPR010982">
    <property type="entry name" value="Lambda_DNA-bd_dom_sf"/>
</dbReference>
<proteinExistence type="predicted"/>
<dbReference type="RefSeq" id="WP_319832792.1">
    <property type="nucleotide sequence ID" value="NZ_CP138858.1"/>
</dbReference>
<evidence type="ECO:0000313" key="3">
    <source>
        <dbReference type="Proteomes" id="UP001324993"/>
    </source>
</evidence>
<organism evidence="2 3">
    <name type="scientific">Coraliomargarita algicola</name>
    <dbReference type="NCBI Taxonomy" id="3092156"/>
    <lineage>
        <taxon>Bacteria</taxon>
        <taxon>Pseudomonadati</taxon>
        <taxon>Verrucomicrobiota</taxon>
        <taxon>Opitutia</taxon>
        <taxon>Puniceicoccales</taxon>
        <taxon>Coraliomargaritaceae</taxon>
        <taxon>Coraliomargarita</taxon>
    </lineage>
</organism>
<sequence>MSKQSDKPNEGVKNLAEIRKIAGITQKELARLSGVAHITIRAVETGRQQYSDQLVEKLARGLGCGVRFSRGEQPPELTKTRLQSVEEYTREWFEHWKLVCERKRVYSRFLMQYSDILSDMAVAACELDLEEEQKDAEPDSRFIQADKLAEKLLGVFIEMSRESDMGEKLLAISNREFAERCFTDASDMLSHRLDELKGAIDTSKRSYLKGSDKG</sequence>
<protein>
    <submittedName>
        <fullName evidence="2">Helix-turn-helix transcriptional regulator</fullName>
    </submittedName>
</protein>
<dbReference type="Gene3D" id="1.10.260.40">
    <property type="entry name" value="lambda repressor-like DNA-binding domains"/>
    <property type="match status" value="1"/>
</dbReference>